<reference evidence="1 2" key="1">
    <citation type="journal article" date="2018" name="Nat. Ecol. Evol.">
        <title>Pezizomycetes genomes reveal the molecular basis of ectomycorrhizal truffle lifestyle.</title>
        <authorList>
            <person name="Murat C."/>
            <person name="Payen T."/>
            <person name="Noel B."/>
            <person name="Kuo A."/>
            <person name="Morin E."/>
            <person name="Chen J."/>
            <person name="Kohler A."/>
            <person name="Krizsan K."/>
            <person name="Balestrini R."/>
            <person name="Da Silva C."/>
            <person name="Montanini B."/>
            <person name="Hainaut M."/>
            <person name="Levati E."/>
            <person name="Barry K.W."/>
            <person name="Belfiori B."/>
            <person name="Cichocki N."/>
            <person name="Clum A."/>
            <person name="Dockter R.B."/>
            <person name="Fauchery L."/>
            <person name="Guy J."/>
            <person name="Iotti M."/>
            <person name="Le Tacon F."/>
            <person name="Lindquist E.A."/>
            <person name="Lipzen A."/>
            <person name="Malagnac F."/>
            <person name="Mello A."/>
            <person name="Molinier V."/>
            <person name="Miyauchi S."/>
            <person name="Poulain J."/>
            <person name="Riccioni C."/>
            <person name="Rubini A."/>
            <person name="Sitrit Y."/>
            <person name="Splivallo R."/>
            <person name="Traeger S."/>
            <person name="Wang M."/>
            <person name="Zifcakova L."/>
            <person name="Wipf D."/>
            <person name="Zambonelli A."/>
            <person name="Paolocci F."/>
            <person name="Nowrousian M."/>
            <person name="Ottonello S."/>
            <person name="Baldrian P."/>
            <person name="Spatafora J.W."/>
            <person name="Henrissat B."/>
            <person name="Nagy L.G."/>
            <person name="Aury J.M."/>
            <person name="Wincker P."/>
            <person name="Grigoriev I.V."/>
            <person name="Bonfante P."/>
            <person name="Martin F.M."/>
        </authorList>
    </citation>
    <scope>NUCLEOTIDE SEQUENCE [LARGE SCALE GENOMIC DNA]</scope>
    <source>
        <strain evidence="1 2">120613-1</strain>
    </source>
</reference>
<dbReference type="EMBL" id="ML120451">
    <property type="protein sequence ID" value="RPA93483.1"/>
    <property type="molecule type" value="Genomic_DNA"/>
</dbReference>
<organism evidence="1 2">
    <name type="scientific">Choiromyces venosus 120613-1</name>
    <dbReference type="NCBI Taxonomy" id="1336337"/>
    <lineage>
        <taxon>Eukaryota</taxon>
        <taxon>Fungi</taxon>
        <taxon>Dikarya</taxon>
        <taxon>Ascomycota</taxon>
        <taxon>Pezizomycotina</taxon>
        <taxon>Pezizomycetes</taxon>
        <taxon>Pezizales</taxon>
        <taxon>Tuberaceae</taxon>
        <taxon>Choiromyces</taxon>
    </lineage>
</organism>
<protein>
    <submittedName>
        <fullName evidence="1">Uncharacterized protein</fullName>
    </submittedName>
</protein>
<accession>A0A3N4J586</accession>
<sequence>MFRTELLDPYTNFIKTSDDKRIEDYREMDETTDALFRDAHGKQLGNQKKGTEVIYEVLTQTGVAQGREIPLVLALGSDAVSTIQRFARDQADLVKSWGEVSSPTDSPQGK</sequence>
<proteinExistence type="predicted"/>
<keyword evidence="2" id="KW-1185">Reference proteome</keyword>
<evidence type="ECO:0000313" key="1">
    <source>
        <dbReference type="EMBL" id="RPA93483.1"/>
    </source>
</evidence>
<name>A0A3N4J586_9PEZI</name>
<evidence type="ECO:0000313" key="2">
    <source>
        <dbReference type="Proteomes" id="UP000276215"/>
    </source>
</evidence>
<dbReference type="Proteomes" id="UP000276215">
    <property type="component" value="Unassembled WGS sequence"/>
</dbReference>
<gene>
    <name evidence="1" type="ORF">L873DRAFT_1815809</name>
</gene>
<dbReference type="STRING" id="1336337.A0A3N4J586"/>
<dbReference type="OrthoDB" id="1274115at2759"/>
<dbReference type="AlphaFoldDB" id="A0A3N4J586"/>